<organism evidence="1 2">
    <name type="scientific">Listeria cornellensis FSL F6-0969</name>
    <dbReference type="NCBI Taxonomy" id="1265820"/>
    <lineage>
        <taxon>Bacteria</taxon>
        <taxon>Bacillati</taxon>
        <taxon>Bacillota</taxon>
        <taxon>Bacilli</taxon>
        <taxon>Bacillales</taxon>
        <taxon>Listeriaceae</taxon>
        <taxon>Listeria</taxon>
    </lineage>
</organism>
<sequence>MKKTLVVANTGLNFIVYINEMLKDSESDRDKVLFEDNVVKLWDEILISSLHYDQGFKQFIAVQGADLTSIATRLLGSERTGIIKDFESWWEKSGEYGMIHEVESSLSDKIVKECEEKFIYVLFSDAPKSCKLGWEDLIKIIIKK</sequence>
<evidence type="ECO:0000313" key="2">
    <source>
        <dbReference type="Proteomes" id="UP000019254"/>
    </source>
</evidence>
<gene>
    <name evidence="1" type="ORF">PCORN_12737</name>
</gene>
<dbReference type="EMBL" id="AODE01000023">
    <property type="protein sequence ID" value="EUJ28172.1"/>
    <property type="molecule type" value="Genomic_DNA"/>
</dbReference>
<accession>W7BQ44</accession>
<dbReference type="AlphaFoldDB" id="W7BQ44"/>
<protein>
    <submittedName>
        <fullName evidence="1">Uncharacterized protein</fullName>
    </submittedName>
</protein>
<proteinExistence type="predicted"/>
<dbReference type="RefSeq" id="WP_036080375.1">
    <property type="nucleotide sequence ID" value="NZ_AODE01000023.1"/>
</dbReference>
<reference evidence="1 2" key="1">
    <citation type="journal article" date="2014" name="Int. J. Syst. Evol. Microbiol.">
        <title>Listeria floridensis sp. nov., Listeria aquatica sp. nov., Listeria cornellensis sp. nov., Listeria riparia sp. nov. and Listeria grandensis sp. nov., from agricultural and natural environments.</title>
        <authorList>
            <person name="den Bakker H.C."/>
            <person name="Warchocki S."/>
            <person name="Wright E.M."/>
            <person name="Allred A.F."/>
            <person name="Ahlstrom C."/>
            <person name="Manuel C.S."/>
            <person name="Stasiewicz M.J."/>
            <person name="Burrell A."/>
            <person name="Roof S."/>
            <person name="Strawn L."/>
            <person name="Fortes E.D."/>
            <person name="Nightingale K.K."/>
            <person name="Kephart D."/>
            <person name="Wiedmann M."/>
        </authorList>
    </citation>
    <scope>NUCLEOTIDE SEQUENCE [LARGE SCALE GENOMIC DNA]</scope>
    <source>
        <strain evidence="2">FSL F6-969</strain>
    </source>
</reference>
<keyword evidence="2" id="KW-1185">Reference proteome</keyword>
<comment type="caution">
    <text evidence="1">The sequence shown here is derived from an EMBL/GenBank/DDBJ whole genome shotgun (WGS) entry which is preliminary data.</text>
</comment>
<dbReference type="OrthoDB" id="2009219at2"/>
<dbReference type="Proteomes" id="UP000019254">
    <property type="component" value="Unassembled WGS sequence"/>
</dbReference>
<evidence type="ECO:0000313" key="1">
    <source>
        <dbReference type="EMBL" id="EUJ28172.1"/>
    </source>
</evidence>
<dbReference type="STRING" id="1265820.PCORN_12737"/>
<name>W7BQ44_9LIST</name>